<evidence type="ECO:0000256" key="1">
    <source>
        <dbReference type="SAM" id="Phobius"/>
    </source>
</evidence>
<dbReference type="STRING" id="641025.SAMN05421507_10715"/>
<keyword evidence="1" id="KW-0472">Membrane</keyword>
<evidence type="ECO:0000313" key="3">
    <source>
        <dbReference type="Proteomes" id="UP000199691"/>
    </source>
</evidence>
<gene>
    <name evidence="2" type="ORF">SAMN05421507_10715</name>
</gene>
<keyword evidence="3" id="KW-1185">Reference proteome</keyword>
<dbReference type="Proteomes" id="UP000199691">
    <property type="component" value="Unassembled WGS sequence"/>
</dbReference>
<proteinExistence type="predicted"/>
<keyword evidence="1" id="KW-1133">Transmembrane helix</keyword>
<dbReference type="OrthoDB" id="9877157at2"/>
<sequence>MRRSSSPPPRWLRRAFAFTPLVLATAGAGAVVSAHLGWISVAVAAVCSFTAGAGVWLVRAELRADRHATPPMAARYRVLAGLLDNAADREVRIDPARRYSILLRDERLENGSLRRALLRFDQGELERAGHGGIGTPLVFDHFLLDSARPLVRHRLGAVTITRGPNGRARIAGIPEPRQDRRAAAETARLLATTAADIPPVADLDVLIAQIRAGSALAP</sequence>
<dbReference type="RefSeq" id="WP_090098750.1">
    <property type="nucleotide sequence ID" value="NZ_FNIX01000007.1"/>
</dbReference>
<evidence type="ECO:0000313" key="2">
    <source>
        <dbReference type="EMBL" id="SDP31271.1"/>
    </source>
</evidence>
<name>A0A1H0RP11_9PSEU</name>
<reference evidence="3" key="1">
    <citation type="submission" date="2016-10" db="EMBL/GenBank/DDBJ databases">
        <authorList>
            <person name="Varghese N."/>
            <person name="Submissions S."/>
        </authorList>
    </citation>
    <scope>NUCLEOTIDE SEQUENCE [LARGE SCALE GENOMIC DNA]</scope>
    <source>
        <strain evidence="3">CGMCC 4.6609</strain>
    </source>
</reference>
<dbReference type="AlphaFoldDB" id="A0A1H0RP11"/>
<organism evidence="2 3">
    <name type="scientific">Lentzea jiangxiensis</name>
    <dbReference type="NCBI Taxonomy" id="641025"/>
    <lineage>
        <taxon>Bacteria</taxon>
        <taxon>Bacillati</taxon>
        <taxon>Actinomycetota</taxon>
        <taxon>Actinomycetes</taxon>
        <taxon>Pseudonocardiales</taxon>
        <taxon>Pseudonocardiaceae</taxon>
        <taxon>Lentzea</taxon>
    </lineage>
</organism>
<keyword evidence="1" id="KW-0812">Transmembrane</keyword>
<accession>A0A1H0RP11</accession>
<feature type="transmembrane region" description="Helical" evidence="1">
    <location>
        <begin position="38"/>
        <end position="58"/>
    </location>
</feature>
<dbReference type="EMBL" id="FNIX01000007">
    <property type="protein sequence ID" value="SDP31271.1"/>
    <property type="molecule type" value="Genomic_DNA"/>
</dbReference>
<protein>
    <submittedName>
        <fullName evidence="2">Uncharacterized protein</fullName>
    </submittedName>
</protein>